<dbReference type="Pfam" id="PF18766">
    <property type="entry name" value="SWI2_SNF2"/>
    <property type="match status" value="1"/>
</dbReference>
<dbReference type="Pfam" id="PF04313">
    <property type="entry name" value="HSDR_N"/>
    <property type="match status" value="1"/>
</dbReference>
<dbReference type="STRING" id="37927.SA2016_0308"/>
<dbReference type="GO" id="GO:0009307">
    <property type="term" value="P:DNA restriction-modification system"/>
    <property type="evidence" value="ECO:0007669"/>
    <property type="project" value="UniProtKB-KW"/>
</dbReference>
<gene>
    <name evidence="2" type="ORF">SA2016_0308</name>
</gene>
<evidence type="ECO:0000313" key="3">
    <source>
        <dbReference type="Proteomes" id="UP000070134"/>
    </source>
</evidence>
<dbReference type="InterPro" id="IPR055180">
    <property type="entry name" value="HsdR_RecA-like_helicase_dom_2"/>
</dbReference>
<dbReference type="InterPro" id="IPR014001">
    <property type="entry name" value="Helicase_ATP-bd"/>
</dbReference>
<keyword evidence="2" id="KW-0378">Hydrolase</keyword>
<evidence type="ECO:0000313" key="2">
    <source>
        <dbReference type="EMBL" id="AMM31009.1"/>
    </source>
</evidence>
<dbReference type="RefSeq" id="WP_066494586.1">
    <property type="nucleotide sequence ID" value="NZ_BJMO01000007.1"/>
</dbReference>
<proteinExistence type="predicted"/>
<dbReference type="PATRIC" id="fig|37927.3.peg.318"/>
<dbReference type="Gene3D" id="3.40.50.300">
    <property type="entry name" value="P-loop containing nucleotide triphosphate hydrolases"/>
    <property type="match status" value="2"/>
</dbReference>
<sequence length="1046" mass="116121">MTALHNEINFEAELCDHLAQNGWEYSTTDEGYDPQLALYPADVRAWLENTQPDEFAKVVNPSAPAAEQEADFGRLLKRLSKVLGEDAEAKEGEGTLNVLRKGFSHESAHFQMSQSKPPTAANLKIVELYQKVRLRVMRQVHYSVSNGHNSLDLVFFLNGLPVATAELKTDFTQSVADAVEQYRTDRLPKDPKTKKIEHLLAFGTRAVVHFAVSNSEVRMTTKLAGKDTYFLPFNMGNDGRAGNPINPTGSRTSYLWEQVLERESWLRILHSFMHLLVEKKKDPITKKFKTTRTLLFPRFHQWEAVNQMVAAAADEGPGCRYLVQHSAGSGKTNSIAWLAHRLASLHGAGGKLVFDSVIVVSDRTVLDRQLREAVQQIENTKGLVEAVDNRKQGAKSTQLADLLSKGTRIISVTIQTFPFALKAIQQDKKLAGKTFAIIADEAHSSQSGTAANKLKEVLSPEELAALEDGGEVSIEDVMLAEMATRAEAKNISYFAFTATPKAKTLELFGRPGPDGKPVPFHLYTMEQAIEEGFILDVLKNYTPYDLAYRLSNEAKTAHGDDALVDKKQATKEIVRWVKLHPHSIAQKVQIIVEHFRENVAWRLEGKAKAMVVTGSRKEAVRYKLAMDKYIQSKGYKDVGTLVAFSGKVTDPESAAACPTALAGGSDEFTEANMNHAATGDLAEAFDGDEYQVMLVANKYQTGFDQPLLVAMYVDKRLGGVNTVQTLSRLNRTMRGKDTTFVLDFVNKPDDILADFKPYYRAAELSATTDPNLVHNLRSKLDAVGIYDDEDVERTVQVWFSTAGARNHGLLSASVAPVKDRFNALYDAAQEDGDSEELDRLETFRKDLTSYVNAYNFLSQIINYGQTALEKRAIYYSLLSRELSDDNRHREVVDLSGIELTHYALHAREQQNLGLQGGEQLDPMQESGSGKANEAEYVHMSELISKLNEVFAGSGLSDADQINVINSVIGKASEDEMLQLQADANAAQDFYDSPDLSTALLKVILSAGQQHETGIDWLANTVSQEKLLDLAKAMDLFTHVRERKTQL</sequence>
<dbReference type="KEGG" id="satk:SA2016_0308"/>
<dbReference type="OrthoDB" id="9758243at2"/>
<dbReference type="PANTHER" id="PTHR42927:SF1">
    <property type="entry name" value="HELICASE SUPERFAMILY 1 AND 2 DOMAIN-CONTAINING PROTEIN"/>
    <property type="match status" value="1"/>
</dbReference>
<dbReference type="PROSITE" id="PS51192">
    <property type="entry name" value="HELICASE_ATP_BIND_1"/>
    <property type="match status" value="1"/>
</dbReference>
<dbReference type="Proteomes" id="UP000070134">
    <property type="component" value="Chromosome"/>
</dbReference>
<dbReference type="AlphaFoldDB" id="A0A126ZV21"/>
<dbReference type="Pfam" id="PF22679">
    <property type="entry name" value="T1R_D3-like"/>
    <property type="match status" value="1"/>
</dbReference>
<dbReference type="Gene3D" id="3.90.1570.50">
    <property type="match status" value="1"/>
</dbReference>
<accession>A0A126ZV21</accession>
<dbReference type="EMBL" id="CP014518">
    <property type="protein sequence ID" value="AMM31009.1"/>
    <property type="molecule type" value="Genomic_DNA"/>
</dbReference>
<dbReference type="GO" id="GO:0005524">
    <property type="term" value="F:ATP binding"/>
    <property type="evidence" value="ECO:0007669"/>
    <property type="project" value="UniProtKB-KW"/>
</dbReference>
<keyword evidence="2" id="KW-0540">Nuclease</keyword>
<keyword evidence="3" id="KW-1185">Reference proteome</keyword>
<dbReference type="InterPro" id="IPR027417">
    <property type="entry name" value="P-loop_NTPase"/>
</dbReference>
<keyword evidence="2" id="KW-0255">Endonuclease</keyword>
<dbReference type="GO" id="GO:0003677">
    <property type="term" value="F:DNA binding"/>
    <property type="evidence" value="ECO:0007669"/>
    <property type="project" value="UniProtKB-KW"/>
</dbReference>
<dbReference type="SUPFAM" id="SSF52540">
    <property type="entry name" value="P-loop containing nucleoside triphosphate hydrolases"/>
    <property type="match status" value="1"/>
</dbReference>
<name>A0A126ZV21_9MICC</name>
<dbReference type="PANTHER" id="PTHR42927">
    <property type="entry name" value="HELICASE SUPERFAMILY 1 AND 2 DOMAIN-CONTAINING PROTEIN"/>
    <property type="match status" value="1"/>
</dbReference>
<dbReference type="InterPro" id="IPR040980">
    <property type="entry name" value="SWI2_SNF2"/>
</dbReference>
<protein>
    <submittedName>
        <fullName evidence="2">Restriction endonuclease subunit R</fullName>
    </submittedName>
</protein>
<dbReference type="SMART" id="SM00487">
    <property type="entry name" value="DEXDc"/>
    <property type="match status" value="1"/>
</dbReference>
<dbReference type="GO" id="GO:0009035">
    <property type="term" value="F:type I site-specific deoxyribonuclease activity"/>
    <property type="evidence" value="ECO:0007669"/>
    <property type="project" value="UniProtKB-EC"/>
</dbReference>
<reference evidence="2 3" key="1">
    <citation type="submission" date="2016-02" db="EMBL/GenBank/DDBJ databases">
        <title>Complete genome of Sinomonas atrocyanea KCTC 3377.</title>
        <authorList>
            <person name="Kim K.M."/>
        </authorList>
    </citation>
    <scope>NUCLEOTIDE SEQUENCE [LARGE SCALE GENOMIC DNA]</scope>
    <source>
        <strain evidence="2 3">KCTC 3377</strain>
    </source>
</reference>
<dbReference type="REBASE" id="140799">
    <property type="entry name" value="Sat3377ORF306P"/>
</dbReference>
<feature type="domain" description="Helicase ATP-binding" evidence="1">
    <location>
        <begin position="312"/>
        <end position="518"/>
    </location>
</feature>
<evidence type="ECO:0000259" key="1">
    <source>
        <dbReference type="PROSITE" id="PS51192"/>
    </source>
</evidence>
<dbReference type="InterPro" id="IPR007409">
    <property type="entry name" value="Restrct_endonuc_type1_HsdR_N"/>
</dbReference>
<organism evidence="2 3">
    <name type="scientific">Sinomonas atrocyanea</name>
    <dbReference type="NCBI Taxonomy" id="37927"/>
    <lineage>
        <taxon>Bacteria</taxon>
        <taxon>Bacillati</taxon>
        <taxon>Actinomycetota</taxon>
        <taxon>Actinomycetes</taxon>
        <taxon>Micrococcales</taxon>
        <taxon>Micrococcaceae</taxon>
        <taxon>Sinomonas</taxon>
    </lineage>
</organism>